<name>D4RWE8_9FIRM</name>
<organism evidence="5 6">
    <name type="scientific">Eshraghiella crossota DSM 2876</name>
    <dbReference type="NCBI Taxonomy" id="511680"/>
    <lineage>
        <taxon>Bacteria</taxon>
        <taxon>Bacillati</taxon>
        <taxon>Bacillota</taxon>
        <taxon>Clostridia</taxon>
        <taxon>Lachnospirales</taxon>
        <taxon>Lachnospiraceae</taxon>
        <taxon>Eshraghiella</taxon>
    </lineage>
</organism>
<dbReference type="EMBL" id="ABWN01000017">
    <property type="protein sequence ID" value="EFF69765.1"/>
    <property type="molecule type" value="Genomic_DNA"/>
</dbReference>
<proteinExistence type="predicted"/>
<evidence type="ECO:0000313" key="5">
    <source>
        <dbReference type="EMBL" id="EFF69765.1"/>
    </source>
</evidence>
<dbReference type="Proteomes" id="UP000006238">
    <property type="component" value="Unassembled WGS sequence"/>
</dbReference>
<dbReference type="STRING" id="45851.BHV86_07120"/>
<keyword evidence="2" id="KW-1133">Transmembrane helix</keyword>
<protein>
    <recommendedName>
        <fullName evidence="7">DUF3048 domain-containing protein</fullName>
    </recommendedName>
</protein>
<keyword evidence="6" id="KW-1185">Reference proteome</keyword>
<feature type="compositionally biased region" description="Low complexity" evidence="1">
    <location>
        <begin position="47"/>
        <end position="66"/>
    </location>
</feature>
<gene>
    <name evidence="5" type="ORF">BUTYVIB_00279</name>
</gene>
<dbReference type="AlphaFoldDB" id="D4RWE8"/>
<dbReference type="InterPro" id="IPR023158">
    <property type="entry name" value="YerB-like_sf"/>
</dbReference>
<feature type="domain" description="DUF3048" evidence="4">
    <location>
        <begin position="259"/>
        <end position="378"/>
    </location>
</feature>
<dbReference type="RefSeq" id="WP_005600977.1">
    <property type="nucleotide sequence ID" value="NZ_GG663519.1"/>
</dbReference>
<dbReference type="InterPro" id="IPR035328">
    <property type="entry name" value="DUF3048_C"/>
</dbReference>
<dbReference type="Gene3D" id="3.50.90.10">
    <property type="entry name" value="YerB-like"/>
    <property type="match status" value="1"/>
</dbReference>
<evidence type="ECO:0000313" key="6">
    <source>
        <dbReference type="Proteomes" id="UP000006238"/>
    </source>
</evidence>
<accession>D4RWE8</accession>
<evidence type="ECO:0000256" key="1">
    <source>
        <dbReference type="SAM" id="MobiDB-lite"/>
    </source>
</evidence>
<sequence length="390" mass="43489">MKKGNSDFINKHKKGCINAASVLMFIIIAGIVVCMTSCGKKDRQEVTEPSTTETEPATTEHPTTEAPTEEAEEGYINPFTGEKTDTDYSGTRPYAIMLNTIRQALPQSGNSKADMYIEMTEEGGITRVLGFYNSLEGVDKIGTIRSTREYFLSWAMGFDAIVVHAGGDPWIFDKINRSGYTTLNCVGNAGIDAGSAFFRDDYRMHNVGLEHSLYTTGPNLLKIISDKNINTAHTRNDYTKFNFAKDGEGTPDGESAVNVKVTFSGYKNTSFKYNSDANDYSVDFWNEPYIDETNSENIRVRNVIILPVPNWTEKDSQGTVRQKYNMAGGTGYYISGGKYIKINWTKGDYNDDSQYGNAFVMTTMDGKPLEIAKGKTYICMMNEKYVPEIN</sequence>
<dbReference type="eggNOG" id="COG1470">
    <property type="taxonomic scope" value="Bacteria"/>
</dbReference>
<reference evidence="5 6" key="1">
    <citation type="submission" date="2010-02" db="EMBL/GenBank/DDBJ databases">
        <authorList>
            <person name="Weinstock G."/>
            <person name="Sodergren E."/>
            <person name="Clifton S."/>
            <person name="Fulton L."/>
            <person name="Fulton B."/>
            <person name="Courtney L."/>
            <person name="Fronick C."/>
            <person name="Harrison M."/>
            <person name="Strong C."/>
            <person name="Farmer C."/>
            <person name="Delahaunty K."/>
            <person name="Markovic C."/>
            <person name="Hall O."/>
            <person name="Minx P."/>
            <person name="Tomlinson C."/>
            <person name="Mitreva M."/>
            <person name="Nelson J."/>
            <person name="Hou S."/>
            <person name="Wollam A."/>
            <person name="Pepin K.H."/>
            <person name="Johnson M."/>
            <person name="Bhonagiri V."/>
            <person name="Zhang X."/>
            <person name="Suruliraj S."/>
            <person name="Warren W."/>
            <person name="Chinwalla A."/>
            <person name="Mardis E.R."/>
            <person name="Wilson R.K."/>
        </authorList>
    </citation>
    <scope>NUCLEOTIDE SEQUENCE [LARGE SCALE GENOMIC DNA]</scope>
    <source>
        <strain evidence="5 6">DSM 2876</strain>
    </source>
</reference>
<comment type="caution">
    <text evidence="5">The sequence shown here is derived from an EMBL/GenBank/DDBJ whole genome shotgun (WGS) entry which is preliminary data.</text>
</comment>
<evidence type="ECO:0000259" key="3">
    <source>
        <dbReference type="Pfam" id="PF11258"/>
    </source>
</evidence>
<dbReference type="SUPFAM" id="SSF159774">
    <property type="entry name" value="YerB-like"/>
    <property type="match status" value="1"/>
</dbReference>
<keyword evidence="2" id="KW-0812">Transmembrane</keyword>
<dbReference type="Pfam" id="PF11258">
    <property type="entry name" value="DUF3048"/>
    <property type="match status" value="1"/>
</dbReference>
<evidence type="ECO:0000256" key="2">
    <source>
        <dbReference type="SAM" id="Phobius"/>
    </source>
</evidence>
<dbReference type="GeneID" id="98918642"/>
<feature type="transmembrane region" description="Helical" evidence="2">
    <location>
        <begin position="15"/>
        <end position="33"/>
    </location>
</feature>
<dbReference type="InterPro" id="IPR021416">
    <property type="entry name" value="DUF3048_N"/>
</dbReference>
<keyword evidence="2" id="KW-0472">Membrane</keyword>
<dbReference type="Pfam" id="PF17479">
    <property type="entry name" value="DUF3048_C"/>
    <property type="match status" value="1"/>
</dbReference>
<evidence type="ECO:0008006" key="7">
    <source>
        <dbReference type="Google" id="ProtNLM"/>
    </source>
</evidence>
<feature type="region of interest" description="Disordered" evidence="1">
    <location>
        <begin position="42"/>
        <end position="82"/>
    </location>
</feature>
<feature type="domain" description="DUF3048" evidence="3">
    <location>
        <begin position="79"/>
        <end position="229"/>
    </location>
</feature>
<evidence type="ECO:0000259" key="4">
    <source>
        <dbReference type="Pfam" id="PF17479"/>
    </source>
</evidence>
<dbReference type="HOGENOM" id="CLU_045984_0_1_9"/>